<comment type="caution">
    <text evidence="1">The sequence shown here is derived from an EMBL/GenBank/DDBJ whole genome shotgun (WGS) entry which is preliminary data.</text>
</comment>
<reference evidence="1 2" key="1">
    <citation type="journal article" date="2018" name="Sci. Rep.">
        <title>Genomic signatures of local adaptation to the degree of environmental predictability in rotifers.</title>
        <authorList>
            <person name="Franch-Gras L."/>
            <person name="Hahn C."/>
            <person name="Garcia-Roger E.M."/>
            <person name="Carmona M.J."/>
            <person name="Serra M."/>
            <person name="Gomez A."/>
        </authorList>
    </citation>
    <scope>NUCLEOTIDE SEQUENCE [LARGE SCALE GENOMIC DNA]</scope>
    <source>
        <strain evidence="1">HYR1</strain>
    </source>
</reference>
<name>A0A3M7T5X8_BRAPC</name>
<evidence type="ECO:0000313" key="1">
    <source>
        <dbReference type="EMBL" id="RNA43220.1"/>
    </source>
</evidence>
<protein>
    <submittedName>
        <fullName evidence="1">Uncharacterized protein</fullName>
    </submittedName>
</protein>
<dbReference type="EMBL" id="REGN01000255">
    <property type="protein sequence ID" value="RNA43220.1"/>
    <property type="molecule type" value="Genomic_DNA"/>
</dbReference>
<gene>
    <name evidence="1" type="ORF">BpHYR1_018676</name>
</gene>
<keyword evidence="2" id="KW-1185">Reference proteome</keyword>
<dbReference type="Proteomes" id="UP000276133">
    <property type="component" value="Unassembled WGS sequence"/>
</dbReference>
<accession>A0A3M7T5X8</accession>
<sequence>MFLQIVIQIFNDNLTLNFLCQITFKIRVKTFIIPLNLSSYIKKSNSIWLESKFDYKFMIIRFFIKIKYNNIVIA</sequence>
<proteinExistence type="predicted"/>
<dbReference type="AlphaFoldDB" id="A0A3M7T5X8"/>
<evidence type="ECO:0000313" key="2">
    <source>
        <dbReference type="Proteomes" id="UP000276133"/>
    </source>
</evidence>
<organism evidence="1 2">
    <name type="scientific">Brachionus plicatilis</name>
    <name type="common">Marine rotifer</name>
    <name type="synonym">Brachionus muelleri</name>
    <dbReference type="NCBI Taxonomy" id="10195"/>
    <lineage>
        <taxon>Eukaryota</taxon>
        <taxon>Metazoa</taxon>
        <taxon>Spiralia</taxon>
        <taxon>Gnathifera</taxon>
        <taxon>Rotifera</taxon>
        <taxon>Eurotatoria</taxon>
        <taxon>Monogononta</taxon>
        <taxon>Pseudotrocha</taxon>
        <taxon>Ploima</taxon>
        <taxon>Brachionidae</taxon>
        <taxon>Brachionus</taxon>
    </lineage>
</organism>